<proteinExistence type="predicted"/>
<dbReference type="AlphaFoldDB" id="A0A835LV31"/>
<organism evidence="2 3">
    <name type="scientific">Coptis chinensis</name>
    <dbReference type="NCBI Taxonomy" id="261450"/>
    <lineage>
        <taxon>Eukaryota</taxon>
        <taxon>Viridiplantae</taxon>
        <taxon>Streptophyta</taxon>
        <taxon>Embryophyta</taxon>
        <taxon>Tracheophyta</taxon>
        <taxon>Spermatophyta</taxon>
        <taxon>Magnoliopsida</taxon>
        <taxon>Ranunculales</taxon>
        <taxon>Ranunculaceae</taxon>
        <taxon>Coptidoideae</taxon>
        <taxon>Coptis</taxon>
    </lineage>
</organism>
<evidence type="ECO:0000313" key="3">
    <source>
        <dbReference type="Proteomes" id="UP000631114"/>
    </source>
</evidence>
<protein>
    <submittedName>
        <fullName evidence="2">Uncharacterized protein</fullName>
    </submittedName>
</protein>
<dbReference type="Proteomes" id="UP000631114">
    <property type="component" value="Unassembled WGS sequence"/>
</dbReference>
<feature type="compositionally biased region" description="Polar residues" evidence="1">
    <location>
        <begin position="1"/>
        <end position="19"/>
    </location>
</feature>
<name>A0A835LV31_9MAGN</name>
<evidence type="ECO:0000313" key="2">
    <source>
        <dbReference type="EMBL" id="KAF9608590.1"/>
    </source>
</evidence>
<dbReference type="EMBL" id="JADFTS010000004">
    <property type="protein sequence ID" value="KAF9608590.1"/>
    <property type="molecule type" value="Genomic_DNA"/>
</dbReference>
<accession>A0A835LV31</accession>
<gene>
    <name evidence="2" type="ORF">IFM89_010022</name>
</gene>
<comment type="caution">
    <text evidence="2">The sequence shown here is derived from an EMBL/GenBank/DDBJ whole genome shotgun (WGS) entry which is preliminary data.</text>
</comment>
<sequence length="115" mass="12551">MIGQSSKTGNWADGNQTHLPESFFHTNGRGAQKILQLLSTLGRPDHIRKVRGWDSLLQITRIPSGECFAGVSTPLSLFHQINHGDLEATSNLVVNNLVNGEGISMAQSDNSRSLR</sequence>
<evidence type="ECO:0000256" key="1">
    <source>
        <dbReference type="SAM" id="MobiDB-lite"/>
    </source>
</evidence>
<reference evidence="2 3" key="1">
    <citation type="submission" date="2020-10" db="EMBL/GenBank/DDBJ databases">
        <title>The Coptis chinensis genome and diversification of protoberbering-type alkaloids.</title>
        <authorList>
            <person name="Wang B."/>
            <person name="Shu S."/>
            <person name="Song C."/>
            <person name="Liu Y."/>
        </authorList>
    </citation>
    <scope>NUCLEOTIDE SEQUENCE [LARGE SCALE GENOMIC DNA]</scope>
    <source>
        <strain evidence="2">HL-2020</strain>
        <tissue evidence="2">Leaf</tissue>
    </source>
</reference>
<keyword evidence="3" id="KW-1185">Reference proteome</keyword>
<feature type="region of interest" description="Disordered" evidence="1">
    <location>
        <begin position="1"/>
        <end position="22"/>
    </location>
</feature>